<name>A0A0F9ALN9_9ZZZZ</name>
<organism evidence="1">
    <name type="scientific">marine sediment metagenome</name>
    <dbReference type="NCBI Taxonomy" id="412755"/>
    <lineage>
        <taxon>unclassified sequences</taxon>
        <taxon>metagenomes</taxon>
        <taxon>ecological metagenomes</taxon>
    </lineage>
</organism>
<dbReference type="AlphaFoldDB" id="A0A0F9ALN9"/>
<comment type="caution">
    <text evidence="1">The sequence shown here is derived from an EMBL/GenBank/DDBJ whole genome shotgun (WGS) entry which is preliminary data.</text>
</comment>
<feature type="non-terminal residue" evidence="1">
    <location>
        <position position="1"/>
    </location>
</feature>
<protein>
    <submittedName>
        <fullName evidence="1">Uncharacterized protein</fullName>
    </submittedName>
</protein>
<reference evidence="1" key="1">
    <citation type="journal article" date="2015" name="Nature">
        <title>Complex archaea that bridge the gap between prokaryotes and eukaryotes.</title>
        <authorList>
            <person name="Spang A."/>
            <person name="Saw J.H."/>
            <person name="Jorgensen S.L."/>
            <person name="Zaremba-Niedzwiedzka K."/>
            <person name="Martijn J."/>
            <person name="Lind A.E."/>
            <person name="van Eijk R."/>
            <person name="Schleper C."/>
            <person name="Guy L."/>
            <person name="Ettema T.J."/>
        </authorList>
    </citation>
    <scope>NUCLEOTIDE SEQUENCE</scope>
</reference>
<dbReference type="EMBL" id="LAZR01056932">
    <property type="protein sequence ID" value="KKK73121.1"/>
    <property type="molecule type" value="Genomic_DNA"/>
</dbReference>
<evidence type="ECO:0000313" key="1">
    <source>
        <dbReference type="EMBL" id="KKK73121.1"/>
    </source>
</evidence>
<feature type="non-terminal residue" evidence="1">
    <location>
        <position position="387"/>
    </location>
</feature>
<gene>
    <name evidence="1" type="ORF">LCGC14_2897010</name>
</gene>
<sequence>YWPHTIKSISAENTSALRMADWGIPDMITYSRITSGQGYEMYSYPDGNTYYDEDRIVVNDTAGFSLWNLYGALAFSPYDIMGAEFAPSTGINWTEFVADVNWGMTNFWGGDAVNVTATEEANGYSLAVPALGFLNNSLSISINVSYTSGGVLDTYSFEYGSSPVWLYQLAYYAPDVVSPVIIDSPGNFTIFEGYTGESMSWTATDMYAGNYTITQGVTPVVTTTPWLNGTPVVYNIPDGLLQGTYTFTIDFQDTSLQSTTESIVLTVLIPDSTDPVLTSTPSDITIDIGDITQSFLWTATDANPGTYTITRNGTAIVTGAPWVSGTPVNHTIEWFMHFTPGPTTYEITFYDFTGNSVSDSAVFTVNPIPPTSSSSGIPGFEPLIVIG</sequence>
<proteinExistence type="predicted"/>
<accession>A0A0F9ALN9</accession>